<comment type="similarity">
    <text evidence="1">Belongs to the AfsR/DnrI/RedD regulatory family.</text>
</comment>
<dbReference type="PRINTS" id="PR00364">
    <property type="entry name" value="DISEASERSIST"/>
</dbReference>
<dbReference type="GO" id="GO:0043531">
    <property type="term" value="F:ADP binding"/>
    <property type="evidence" value="ECO:0007669"/>
    <property type="project" value="InterPro"/>
</dbReference>
<dbReference type="InterPro" id="IPR027417">
    <property type="entry name" value="P-loop_NTPase"/>
</dbReference>
<accession>A0A542DR81</accession>
<dbReference type="Gene3D" id="1.10.10.10">
    <property type="entry name" value="Winged helix-like DNA-binding domain superfamily/Winged helix DNA-binding domain"/>
    <property type="match status" value="1"/>
</dbReference>
<dbReference type="Gene3D" id="1.25.40.10">
    <property type="entry name" value="Tetratricopeptide repeat domain"/>
    <property type="match status" value="2"/>
</dbReference>
<evidence type="ECO:0000256" key="2">
    <source>
        <dbReference type="ARBA" id="ARBA00023015"/>
    </source>
</evidence>
<evidence type="ECO:0000256" key="4">
    <source>
        <dbReference type="ARBA" id="ARBA00023163"/>
    </source>
</evidence>
<evidence type="ECO:0000259" key="6">
    <source>
        <dbReference type="PROSITE" id="PS51755"/>
    </source>
</evidence>
<dbReference type="InterPro" id="IPR051677">
    <property type="entry name" value="AfsR-DnrI-RedD_regulator"/>
</dbReference>
<feature type="DNA-binding region" description="OmpR/PhoB-type" evidence="5">
    <location>
        <begin position="1"/>
        <end position="83"/>
    </location>
</feature>
<evidence type="ECO:0000256" key="3">
    <source>
        <dbReference type="ARBA" id="ARBA00023125"/>
    </source>
</evidence>
<keyword evidence="2" id="KW-0805">Transcription regulation</keyword>
<proteinExistence type="inferred from homology"/>
<dbReference type="Proteomes" id="UP000320876">
    <property type="component" value="Unassembled WGS sequence"/>
</dbReference>
<organism evidence="7 8">
    <name type="scientific">Amycolatopsis cihanbeyliensis</name>
    <dbReference type="NCBI Taxonomy" id="1128664"/>
    <lineage>
        <taxon>Bacteria</taxon>
        <taxon>Bacillati</taxon>
        <taxon>Actinomycetota</taxon>
        <taxon>Actinomycetes</taxon>
        <taxon>Pseudonocardiales</taxon>
        <taxon>Pseudonocardiaceae</taxon>
        <taxon>Amycolatopsis</taxon>
    </lineage>
</organism>
<dbReference type="SMART" id="SM00862">
    <property type="entry name" value="Trans_reg_C"/>
    <property type="match status" value="1"/>
</dbReference>
<dbReference type="PANTHER" id="PTHR35807">
    <property type="entry name" value="TRANSCRIPTIONAL REGULATOR REDD-RELATED"/>
    <property type="match status" value="1"/>
</dbReference>
<keyword evidence="8" id="KW-1185">Reference proteome</keyword>
<dbReference type="EMBL" id="VFML01000001">
    <property type="protein sequence ID" value="TQJ05609.1"/>
    <property type="molecule type" value="Genomic_DNA"/>
</dbReference>
<dbReference type="PANTHER" id="PTHR35807:SF1">
    <property type="entry name" value="TRANSCRIPTIONAL REGULATOR REDD"/>
    <property type="match status" value="1"/>
</dbReference>
<dbReference type="PROSITE" id="PS51755">
    <property type="entry name" value="OMPR_PHOB"/>
    <property type="match status" value="1"/>
</dbReference>
<dbReference type="InterPro" id="IPR036388">
    <property type="entry name" value="WH-like_DNA-bd_sf"/>
</dbReference>
<sequence length="966" mass="105859">MAGRALPLGGPKPRMLLATLLLQAGTPVSTDLLVEVLWPGRAPRSAAANIRTYVHSLRRRLAEGGGAATDRIESRSAGYLLTAEPEEIDLLRFENQVATARQALAEQDPRTALDLLDRADRLWRGDPLDDLTHSHVWGSTLARVGELRLSANEQRLRIKTELGWHDDVVAELRGLLTEHPLREQFWQQLVLALGAAGRHAEALQAYEQAEQTLFEELGTTPGPQLRAAGQRLLDAPRPVEQPESVCQLPLDLPDFTGRTELRADLLRLVRERAGRQLPTVAVLTGPPGVGKSALAVRIAHAVRARFPDGQLHVDLAGTARSPRSPLDVLPELLHALGVRDANMPANLAERSALLRSRLSGKRMCIVLDDAGSSAQVRPLLPGAGGCAVLVTSRLRLPDLEGAHPTEVEVLPETEANELLSGLVGARRLAAEPEATADILRFCDYLPLAIRVAGARLRHRSRWPLRTLADRLRDEHGRLDELRVGDLAVRASVTLSYDLLPEQAARAFRLLGLLGPAPFPGWVVAALLDREGAEDVLDALVDAHLVEPVGPDAAGRPRYRLHDLLRCYAAGRAAEGSGDHNGGHADAEDHAGRRDAVQRVLTGYLTLALHAAEAMPIHFFGVFSTGEDTRGWRPAAPAGLVADPATWFEAERRAGVAAVELAAEWELNELAWRLAAAFTPYFDLRGHHEDWHHTHVIALAAARRAGSPRGRAIMLRNLGQIHLYRDAYADALDAFEQSYRLFLWAGYDRGAAIALSGIGTVLRIRGENTLALERSRQALALCARAGDRHSEAAIRLAIGTVWLAKQHYPRAREWFLGAYELSAEIGDRHREAHALNRLGLLQQRQGNLAAAREHVDRAIAIFDELGDDHCVGYANQHLGELCLYSGDLAHARLLLVNSLSAHRRNGDRRSEAEISELLGRLHEALGQSDRSRPHYDRALRIWRELAADGGTRSHAERRPARTVPTSA</sequence>
<dbReference type="AlphaFoldDB" id="A0A542DR81"/>
<dbReference type="SMART" id="SM01043">
    <property type="entry name" value="BTAD"/>
    <property type="match status" value="1"/>
</dbReference>
<dbReference type="InterPro" id="IPR005158">
    <property type="entry name" value="BTAD"/>
</dbReference>
<gene>
    <name evidence="7" type="ORF">FB471_5446</name>
</gene>
<dbReference type="GO" id="GO:0003677">
    <property type="term" value="F:DNA binding"/>
    <property type="evidence" value="ECO:0007669"/>
    <property type="project" value="UniProtKB-UniRule"/>
</dbReference>
<reference evidence="7 8" key="1">
    <citation type="submission" date="2019-06" db="EMBL/GenBank/DDBJ databases">
        <title>Sequencing the genomes of 1000 actinobacteria strains.</title>
        <authorList>
            <person name="Klenk H.-P."/>
        </authorList>
    </citation>
    <scope>NUCLEOTIDE SEQUENCE [LARGE SCALE GENOMIC DNA]</scope>
    <source>
        <strain evidence="7 8">DSM 45679</strain>
    </source>
</reference>
<dbReference type="GO" id="GO:0006355">
    <property type="term" value="P:regulation of DNA-templated transcription"/>
    <property type="evidence" value="ECO:0007669"/>
    <property type="project" value="InterPro"/>
</dbReference>
<dbReference type="SUPFAM" id="SSF48452">
    <property type="entry name" value="TPR-like"/>
    <property type="match status" value="3"/>
</dbReference>
<dbReference type="Pfam" id="PF00931">
    <property type="entry name" value="NB-ARC"/>
    <property type="match status" value="1"/>
</dbReference>
<comment type="caution">
    <text evidence="7">The sequence shown here is derived from an EMBL/GenBank/DDBJ whole genome shotgun (WGS) entry which is preliminary data.</text>
</comment>
<dbReference type="Gene3D" id="3.40.50.300">
    <property type="entry name" value="P-loop containing nucleotide triphosphate hydrolases"/>
    <property type="match status" value="1"/>
</dbReference>
<feature type="domain" description="OmpR/PhoB-type" evidence="6">
    <location>
        <begin position="1"/>
        <end position="83"/>
    </location>
</feature>
<dbReference type="CDD" id="cd15831">
    <property type="entry name" value="BTAD"/>
    <property type="match status" value="1"/>
</dbReference>
<dbReference type="SUPFAM" id="SSF46894">
    <property type="entry name" value="C-terminal effector domain of the bipartite response regulators"/>
    <property type="match status" value="1"/>
</dbReference>
<protein>
    <submittedName>
        <fullName evidence="7">DNA-binding SARP family transcriptional activator</fullName>
    </submittedName>
</protein>
<dbReference type="Pfam" id="PF03704">
    <property type="entry name" value="BTAD"/>
    <property type="match status" value="1"/>
</dbReference>
<evidence type="ECO:0000313" key="7">
    <source>
        <dbReference type="EMBL" id="TQJ05609.1"/>
    </source>
</evidence>
<keyword evidence="4" id="KW-0804">Transcription</keyword>
<dbReference type="SUPFAM" id="SSF52540">
    <property type="entry name" value="P-loop containing nucleoside triphosphate hydrolases"/>
    <property type="match status" value="1"/>
</dbReference>
<evidence type="ECO:0000256" key="1">
    <source>
        <dbReference type="ARBA" id="ARBA00005820"/>
    </source>
</evidence>
<keyword evidence="3 5" id="KW-0238">DNA-binding</keyword>
<dbReference type="InterPro" id="IPR019734">
    <property type="entry name" value="TPR_rpt"/>
</dbReference>
<dbReference type="SMART" id="SM00028">
    <property type="entry name" value="TPR"/>
    <property type="match status" value="4"/>
</dbReference>
<dbReference type="GO" id="GO:0000160">
    <property type="term" value="P:phosphorelay signal transduction system"/>
    <property type="evidence" value="ECO:0007669"/>
    <property type="project" value="InterPro"/>
</dbReference>
<dbReference type="InterPro" id="IPR002182">
    <property type="entry name" value="NB-ARC"/>
</dbReference>
<dbReference type="Pfam" id="PF00486">
    <property type="entry name" value="Trans_reg_C"/>
    <property type="match status" value="1"/>
</dbReference>
<name>A0A542DR81_AMYCI</name>
<evidence type="ECO:0000256" key="5">
    <source>
        <dbReference type="PROSITE-ProRule" id="PRU01091"/>
    </source>
</evidence>
<dbReference type="Pfam" id="PF13424">
    <property type="entry name" value="TPR_12"/>
    <property type="match status" value="1"/>
</dbReference>
<dbReference type="InterPro" id="IPR011990">
    <property type="entry name" value="TPR-like_helical_dom_sf"/>
</dbReference>
<evidence type="ECO:0000313" key="8">
    <source>
        <dbReference type="Proteomes" id="UP000320876"/>
    </source>
</evidence>
<dbReference type="InterPro" id="IPR001867">
    <property type="entry name" value="OmpR/PhoB-type_DNA-bd"/>
</dbReference>
<dbReference type="InterPro" id="IPR016032">
    <property type="entry name" value="Sig_transdc_resp-reg_C-effctor"/>
</dbReference>